<dbReference type="EMBL" id="VIGC01000028">
    <property type="protein sequence ID" value="TQE94083.1"/>
    <property type="molecule type" value="Genomic_DNA"/>
</dbReference>
<dbReference type="InParanoid" id="A0A540VDB0"/>
<dbReference type="SUPFAM" id="SSF82171">
    <property type="entry name" value="DPP6 N-terminal domain-like"/>
    <property type="match status" value="1"/>
</dbReference>
<dbReference type="AlphaFoldDB" id="A0A540VDB0"/>
<dbReference type="SUPFAM" id="SSF53474">
    <property type="entry name" value="alpha/beta-Hydrolases"/>
    <property type="match status" value="1"/>
</dbReference>
<evidence type="ECO:0000313" key="8">
    <source>
        <dbReference type="EMBL" id="TQE94083.1"/>
    </source>
</evidence>
<proteinExistence type="predicted"/>
<feature type="domain" description="Peptidase S9 prolyl oligopeptidase catalytic" evidence="7">
    <location>
        <begin position="408"/>
        <end position="617"/>
    </location>
</feature>
<dbReference type="GO" id="GO:0006508">
    <property type="term" value="P:proteolysis"/>
    <property type="evidence" value="ECO:0007669"/>
    <property type="project" value="InterPro"/>
</dbReference>
<name>A0A540VDB0_9CHLR</name>
<evidence type="ECO:0000256" key="3">
    <source>
        <dbReference type="ARBA" id="ARBA00022990"/>
    </source>
</evidence>
<dbReference type="Gene3D" id="2.120.10.30">
    <property type="entry name" value="TolB, C-terminal domain"/>
    <property type="match status" value="2"/>
</dbReference>
<dbReference type="InterPro" id="IPR002470">
    <property type="entry name" value="Peptidase_S9A"/>
</dbReference>
<dbReference type="RefSeq" id="WP_141611650.1">
    <property type="nucleotide sequence ID" value="NZ_VIGC02000028.1"/>
</dbReference>
<dbReference type="PANTHER" id="PTHR42776">
    <property type="entry name" value="SERINE PEPTIDASE S9 FAMILY MEMBER"/>
    <property type="match status" value="1"/>
</dbReference>
<protein>
    <recommendedName>
        <fullName evidence="5">Acyl-peptide hydrolase</fullName>
    </recommendedName>
    <alternativeName>
        <fullName evidence="4">Acylaminoacyl-peptidase</fullName>
    </alternativeName>
</protein>
<dbReference type="InterPro" id="IPR029058">
    <property type="entry name" value="AB_hydrolase_fold"/>
</dbReference>
<evidence type="ECO:0000256" key="6">
    <source>
        <dbReference type="ARBA" id="ARBA00045885"/>
    </source>
</evidence>
<sequence length="620" mass="70031">MSYDFARYLNIRSAINPVLSPDGQRVAFLSDITGIFQAWSVGIQGEGVARWPRQLTFFSDKIWEIHGTPAADHLLAVGDVAGNERQQFYLITNYGAGEGGREGHHVIRLTQDDQAIHTFGAWSQDGRRLVYTSNARNQVDFDLYLLDLESGTARCLREWAGRRSVVAWGRGDRAILSVDTVATEQIELYLLDLESGQERHLAAGQPHARYSEIRWVQDQVYLLSDRLHDRGALCRLDLASGELEPLLFAEELDAAAAPHRGELELLAVAPQGDQAALTYNGDGYSHLFLVDLVNRRWRRVESLPLGVIGHLQFSRDGRRLILDLQSPVQPPDIWLLELETVEARQLTFSNLAGLDPATFVAPELIRYPTFDGRSIPAFFYRPRQSPPSQGYPCILYVHGGPAGQQRPDFDVRFQYFLHRGYALLVPNVRGSTGYGRHYMMLDDVERRLDSVADLKHAVAWLHQQPLIDSRRIAIYGRSYGGYMVLAALTEYPELFAAGIDVVGIANWVTFLERTSPWRRAHREREYGSLAEHRAFLERISPIHKADRIRAPLLVLAGDNDPRVPLFESEQIVARVREAGGTVEFVHYPDEGHKFSKLANRIDSFTRMADFLDWHLGGEAG</sequence>
<dbReference type="InterPro" id="IPR002471">
    <property type="entry name" value="Pept_S9_AS"/>
</dbReference>
<dbReference type="Pfam" id="PF07676">
    <property type="entry name" value="PD40"/>
    <property type="match status" value="2"/>
</dbReference>
<evidence type="ECO:0000313" key="9">
    <source>
        <dbReference type="Proteomes" id="UP000317371"/>
    </source>
</evidence>
<accession>A0A540VDB0</accession>
<dbReference type="PRINTS" id="PR00862">
    <property type="entry name" value="PROLIGOPTASE"/>
</dbReference>
<organism evidence="8 9">
    <name type="scientific">Litorilinea aerophila</name>
    <dbReference type="NCBI Taxonomy" id="1204385"/>
    <lineage>
        <taxon>Bacteria</taxon>
        <taxon>Bacillati</taxon>
        <taxon>Chloroflexota</taxon>
        <taxon>Caldilineae</taxon>
        <taxon>Caldilineales</taxon>
        <taxon>Caldilineaceae</taxon>
        <taxon>Litorilinea</taxon>
    </lineage>
</organism>
<keyword evidence="2" id="KW-0645">Protease</keyword>
<keyword evidence="1" id="KW-0378">Hydrolase</keyword>
<dbReference type="Proteomes" id="UP000317371">
    <property type="component" value="Unassembled WGS sequence"/>
</dbReference>
<comment type="caution">
    <text evidence="8">The sequence shown here is derived from an EMBL/GenBank/DDBJ whole genome shotgun (WGS) entry which is preliminary data.</text>
</comment>
<dbReference type="GO" id="GO:0004252">
    <property type="term" value="F:serine-type endopeptidase activity"/>
    <property type="evidence" value="ECO:0007669"/>
    <property type="project" value="InterPro"/>
</dbReference>
<gene>
    <name evidence="8" type="ORF">FKZ61_18525</name>
</gene>
<evidence type="ECO:0000259" key="7">
    <source>
        <dbReference type="Pfam" id="PF00326"/>
    </source>
</evidence>
<dbReference type="InterPro" id="IPR011042">
    <property type="entry name" value="6-blade_b-propeller_TolB-like"/>
</dbReference>
<dbReference type="Pfam" id="PF00326">
    <property type="entry name" value="Peptidase_S9"/>
    <property type="match status" value="1"/>
</dbReference>
<dbReference type="InterPro" id="IPR011659">
    <property type="entry name" value="WD40"/>
</dbReference>
<keyword evidence="9" id="KW-1185">Reference proteome</keyword>
<evidence type="ECO:0000256" key="2">
    <source>
        <dbReference type="ARBA" id="ARBA00022825"/>
    </source>
</evidence>
<evidence type="ECO:0000256" key="5">
    <source>
        <dbReference type="ARBA" id="ARBA00032596"/>
    </source>
</evidence>
<evidence type="ECO:0000256" key="4">
    <source>
        <dbReference type="ARBA" id="ARBA00032284"/>
    </source>
</evidence>
<dbReference type="InterPro" id="IPR001375">
    <property type="entry name" value="Peptidase_S9_cat"/>
</dbReference>
<dbReference type="PROSITE" id="PS00708">
    <property type="entry name" value="PRO_ENDOPEP_SER"/>
    <property type="match status" value="1"/>
</dbReference>
<keyword evidence="3" id="KW-0007">Acetylation</keyword>
<keyword evidence="2" id="KW-0720">Serine protease</keyword>
<evidence type="ECO:0000256" key="1">
    <source>
        <dbReference type="ARBA" id="ARBA00022801"/>
    </source>
</evidence>
<dbReference type="Gene3D" id="3.40.50.1820">
    <property type="entry name" value="alpha/beta hydrolase"/>
    <property type="match status" value="1"/>
</dbReference>
<dbReference type="OrthoDB" id="108903at2"/>
<comment type="function">
    <text evidence="6">This enzyme catalyzes the hydrolysis of the N-terminal peptide bond of an N-acetylated peptide to generate an N-acetylated amino acid and a peptide with a free N-terminus. It preferentially cleaves off Ac-Ala, Ac-Met and Ac-Ser. Also, involved in the degradation of oxidized and glycated proteins.</text>
</comment>
<dbReference type="PANTHER" id="PTHR42776:SF27">
    <property type="entry name" value="DIPEPTIDYL PEPTIDASE FAMILY MEMBER 6"/>
    <property type="match status" value="1"/>
</dbReference>
<reference evidence="8 9" key="1">
    <citation type="submission" date="2019-06" db="EMBL/GenBank/DDBJ databases">
        <title>Genome sequence of Litorilinea aerophila BAA-2444.</title>
        <authorList>
            <person name="Maclea K.S."/>
            <person name="Maurais E.G."/>
            <person name="Iannazzi L.C."/>
        </authorList>
    </citation>
    <scope>NUCLEOTIDE SEQUENCE [LARGE SCALE GENOMIC DNA]</scope>
    <source>
        <strain evidence="8 9">ATCC BAA-2444</strain>
    </source>
</reference>